<dbReference type="EMBL" id="CAICTM010000966">
    <property type="protein sequence ID" value="CAB9518856.1"/>
    <property type="molecule type" value="Genomic_DNA"/>
</dbReference>
<dbReference type="Proteomes" id="UP001153069">
    <property type="component" value="Unassembled WGS sequence"/>
</dbReference>
<sequence length="393" mass="43938">MTATTTTCPVVDLTVLDDGDSFQDALVRLESPCRVVGDLVFFWFRQQPAVKFYGSLDGYRYNHSPFVDGQTTSSAVVISGVIRSRSNRTVNLTSVVLQHSSSSSAVDATATTATPSSYRRRYHRPIAENAPRDQVLKDPRLLRHILENHVPLEDMQTCIFPVHPLWECVGRSLLVQSKFQTIGEYNNTHTGTMTTILDIQSILQQIFRGAAREEQPQRHNNNNNNPFRRTRTSVFPNSNQADYEQLLQAAAHVCAVALRRGGARFLTPDTYVQTSALEILHRCLLHSPNNNNTNETVTQFALTPTASMGELAFLRAACIQLSQLQLQTQRDHIQKMAQALLSNHGTMVPHSKEQLLSWTKPLASDNLLCEPLKQAGEELFGVGWFWDPLPAAS</sequence>
<proteinExistence type="predicted"/>
<keyword evidence="3" id="KW-1185">Reference proteome</keyword>
<protein>
    <submittedName>
        <fullName evidence="2">Uncharacterized protein</fullName>
    </submittedName>
</protein>
<reference evidence="2" key="1">
    <citation type="submission" date="2020-06" db="EMBL/GenBank/DDBJ databases">
        <authorList>
            <consortium name="Plant Systems Biology data submission"/>
        </authorList>
    </citation>
    <scope>NUCLEOTIDE SEQUENCE</scope>
    <source>
        <strain evidence="2">D6</strain>
    </source>
</reference>
<comment type="caution">
    <text evidence="2">The sequence shown here is derived from an EMBL/GenBank/DDBJ whole genome shotgun (WGS) entry which is preliminary data.</text>
</comment>
<evidence type="ECO:0000256" key="1">
    <source>
        <dbReference type="SAM" id="MobiDB-lite"/>
    </source>
</evidence>
<evidence type="ECO:0000313" key="2">
    <source>
        <dbReference type="EMBL" id="CAB9518856.1"/>
    </source>
</evidence>
<evidence type="ECO:0000313" key="3">
    <source>
        <dbReference type="Proteomes" id="UP001153069"/>
    </source>
</evidence>
<organism evidence="2 3">
    <name type="scientific">Seminavis robusta</name>
    <dbReference type="NCBI Taxonomy" id="568900"/>
    <lineage>
        <taxon>Eukaryota</taxon>
        <taxon>Sar</taxon>
        <taxon>Stramenopiles</taxon>
        <taxon>Ochrophyta</taxon>
        <taxon>Bacillariophyta</taxon>
        <taxon>Bacillariophyceae</taxon>
        <taxon>Bacillariophycidae</taxon>
        <taxon>Naviculales</taxon>
        <taxon>Naviculaceae</taxon>
        <taxon>Seminavis</taxon>
    </lineage>
</organism>
<accession>A0A9N8ECE8</accession>
<name>A0A9N8ECE8_9STRA</name>
<dbReference type="AlphaFoldDB" id="A0A9N8ECE8"/>
<feature type="region of interest" description="Disordered" evidence="1">
    <location>
        <begin position="210"/>
        <end position="234"/>
    </location>
</feature>
<gene>
    <name evidence="2" type="ORF">SEMRO_968_G226000.1</name>
</gene>